<organism evidence="2 3">
    <name type="scientific">Gimesia panareensis</name>
    <dbReference type="NCBI Taxonomy" id="2527978"/>
    <lineage>
        <taxon>Bacteria</taxon>
        <taxon>Pseudomonadati</taxon>
        <taxon>Planctomycetota</taxon>
        <taxon>Planctomycetia</taxon>
        <taxon>Planctomycetales</taxon>
        <taxon>Planctomycetaceae</taxon>
        <taxon>Gimesia</taxon>
    </lineage>
</organism>
<evidence type="ECO:0000313" key="2">
    <source>
        <dbReference type="EMBL" id="QDT24942.1"/>
    </source>
</evidence>
<feature type="region of interest" description="Disordered" evidence="1">
    <location>
        <begin position="206"/>
        <end position="227"/>
    </location>
</feature>
<keyword evidence="3" id="KW-1185">Reference proteome</keyword>
<gene>
    <name evidence="2" type="ORF">Enr10x_02360</name>
</gene>
<name>A0A517PZY0_9PLAN</name>
<dbReference type="Proteomes" id="UP000315647">
    <property type="component" value="Chromosome"/>
</dbReference>
<sequence length="227" mass="25664">MKSCFEVLLFCVLLLSSGCRETPPEAANSSAESQAMPSASSRRWVTLDQVAGLQFVEDSYDHESIELAGKRRHENPDLDLADMSEAEIKRYGELNGLLHRKMEECVNNHFRDTPVPEILQKEGLADKTVSPFTYQNWDWYGPSYECYLVVWEDALSSKLLIELQSLLTGDHRDWCIVVCTTRQTDFETNHEIGVFSDEVLIPKSATPDLKISRQTPKAPPDHQGGSE</sequence>
<dbReference type="EMBL" id="CP037421">
    <property type="protein sequence ID" value="QDT24942.1"/>
    <property type="molecule type" value="Genomic_DNA"/>
</dbReference>
<dbReference type="PROSITE" id="PS51257">
    <property type="entry name" value="PROKAR_LIPOPROTEIN"/>
    <property type="match status" value="1"/>
</dbReference>
<evidence type="ECO:0000256" key="1">
    <source>
        <dbReference type="SAM" id="MobiDB-lite"/>
    </source>
</evidence>
<reference evidence="2 3" key="1">
    <citation type="submission" date="2019-03" db="EMBL/GenBank/DDBJ databases">
        <title>Deep-cultivation of Planctomycetes and their phenomic and genomic characterization uncovers novel biology.</title>
        <authorList>
            <person name="Wiegand S."/>
            <person name="Jogler M."/>
            <person name="Boedeker C."/>
            <person name="Pinto D."/>
            <person name="Vollmers J."/>
            <person name="Rivas-Marin E."/>
            <person name="Kohn T."/>
            <person name="Peeters S.H."/>
            <person name="Heuer A."/>
            <person name="Rast P."/>
            <person name="Oberbeckmann S."/>
            <person name="Bunk B."/>
            <person name="Jeske O."/>
            <person name="Meyerdierks A."/>
            <person name="Storesund J.E."/>
            <person name="Kallscheuer N."/>
            <person name="Luecker S."/>
            <person name="Lage O.M."/>
            <person name="Pohl T."/>
            <person name="Merkel B.J."/>
            <person name="Hornburger P."/>
            <person name="Mueller R.-W."/>
            <person name="Bruemmer F."/>
            <person name="Labrenz M."/>
            <person name="Spormann A.M."/>
            <person name="Op den Camp H."/>
            <person name="Overmann J."/>
            <person name="Amann R."/>
            <person name="Jetten M.S.M."/>
            <person name="Mascher T."/>
            <person name="Medema M.H."/>
            <person name="Devos D.P."/>
            <person name="Kaster A.-K."/>
            <person name="Ovreas L."/>
            <person name="Rohde M."/>
            <person name="Galperin M.Y."/>
            <person name="Jogler C."/>
        </authorList>
    </citation>
    <scope>NUCLEOTIDE SEQUENCE [LARGE SCALE GENOMIC DNA]</scope>
    <source>
        <strain evidence="2 3">Enr10</strain>
    </source>
</reference>
<accession>A0A517PZY0</accession>
<dbReference type="AlphaFoldDB" id="A0A517PZY0"/>
<proteinExistence type="predicted"/>
<protein>
    <submittedName>
        <fullName evidence="2">Uncharacterized protein</fullName>
    </submittedName>
</protein>
<evidence type="ECO:0000313" key="3">
    <source>
        <dbReference type="Proteomes" id="UP000315647"/>
    </source>
</evidence>